<feature type="compositionally biased region" description="Polar residues" evidence="6">
    <location>
        <begin position="322"/>
        <end position="331"/>
    </location>
</feature>
<evidence type="ECO:0000313" key="11">
    <source>
        <dbReference type="Proteomes" id="UP000825002"/>
    </source>
</evidence>
<evidence type="ECO:0000256" key="3">
    <source>
        <dbReference type="ARBA" id="ARBA00022692"/>
    </source>
</evidence>
<feature type="region of interest" description="Disordered" evidence="6">
    <location>
        <begin position="295"/>
        <end position="351"/>
    </location>
</feature>
<keyword evidence="4 7" id="KW-1133">Transmembrane helix</keyword>
<keyword evidence="10" id="KW-0675">Receptor</keyword>
<protein>
    <submittedName>
        <fullName evidence="10">Xenotropic and polytropic retrovirus receptor 1</fullName>
    </submittedName>
</protein>
<dbReference type="Proteomes" id="UP000825002">
    <property type="component" value="Unassembled WGS sequence"/>
</dbReference>
<evidence type="ECO:0000256" key="1">
    <source>
        <dbReference type="ARBA" id="ARBA00004141"/>
    </source>
</evidence>
<dbReference type="PANTHER" id="PTHR10783">
    <property type="entry name" value="XENOTROPIC AND POLYTROPIC RETROVIRUS RECEPTOR 1-RELATED"/>
    <property type="match status" value="1"/>
</dbReference>
<feature type="transmembrane region" description="Helical" evidence="7">
    <location>
        <begin position="560"/>
        <end position="581"/>
    </location>
</feature>
<dbReference type="PROSITE" id="PS51382">
    <property type="entry name" value="SPX"/>
    <property type="match status" value="1"/>
</dbReference>
<feature type="transmembrane region" description="Helical" evidence="7">
    <location>
        <begin position="866"/>
        <end position="890"/>
    </location>
</feature>
<feature type="compositionally biased region" description="Low complexity" evidence="6">
    <location>
        <begin position="298"/>
        <end position="321"/>
    </location>
</feature>
<sequence>VLRLFHEAFREPPIVLAYPFPLPKPRCLRPAEIIMLDERLNKMQSFYATFDEHLVKDNEYLLRNAKKIRCQAYLLKLTTILEVHATNLAELHSDATKRLVTDSSLNTEILDSYIELVKDAQCSRRSDEIKAILKKIASLSELYNSEQKLGPETPSKLLRRRAAERRTNMKFIQMLDVNMVPEWRHQYIDYRDLDSMLRRGIEKATAKGDGSYSDLIQYNQNFGERFMRVCQQQLQKINHFHQEKLSEMSGKYKNLQMQLENILSSAYNKDSSKMSSFDTSKSLLIKELASTARLSQLTSGNSTRSSMSEESSSRSSPSSNGNLLQTNNAGKNSAGMPLTTRTVFGNQPGPGQKLAEMARRLSCYVTRETRLSSFAGLTSSKSNNNSNGNNPQQQARIPTINIISDSHKKMIASYRKKISHLKFAYRELYFSLVLLEQYTQLNYTGFEQLLRKHDRMFASTMGRQFFEEHVQTSEFYSNLQTIDGLIEGVEHVYTLHFENGDRRRAIERLQVPTNIYRPFTSSLDFRVGLEIGALAVLFITVLVTGFCIENEYDWRIVFRLYRSPLLLVIFLFQSGISIVIWKNYKINHVLIFELDPRNNLSYHHFFEFGALLGIIWCLSVLMFLFSDKLGVPPLICPLIVVFIITFYLFNPTATCHHQARFWLLRILGRIFTAPFHRVKFADFWIADQLVSIVPLFLDLEYLSCFYTTGELHVSNLNMENADRCVIRRPHDLVIRTIFAALPAWFRCAQCLRRWRDENWNLHHLCNAGKYGCMVAVVCLSTIAQYNNPNLNHLDSWTLIWIVAAVFTSSLTAYWDIIYDYGLFNSFDRNRSMSCASSLESVNSGSLDIVESQKKKKKRYPFLRDELVYPVWIYYFAIVEDFVLRFGWIFTISLKEFSGIELGLVVSLLAPVEMFRRFVWNNIRLENEQLNNCGMFREVRDIPIEVLAPIDESHLDKVIMMMDSNDGPSIRHRLVRRRVGVAVAHGRRWNKVS</sequence>
<name>A0ABQ7SAZ9_9ACAR</name>
<evidence type="ECO:0000259" key="9">
    <source>
        <dbReference type="PROSITE" id="PS51382"/>
    </source>
</evidence>
<feature type="domain" description="SPX" evidence="9">
    <location>
        <begin position="169"/>
        <end position="467"/>
    </location>
</feature>
<comment type="caution">
    <text evidence="10">The sequence shown here is derived from an EMBL/GenBank/DDBJ whole genome shotgun (WGS) entry which is preliminary data.</text>
</comment>
<evidence type="ECO:0000256" key="6">
    <source>
        <dbReference type="SAM" id="MobiDB-lite"/>
    </source>
</evidence>
<comment type="subcellular location">
    <subcellularLocation>
        <location evidence="1">Membrane</location>
        <topology evidence="1">Multi-pass membrane protein</topology>
    </subcellularLocation>
</comment>
<dbReference type="EMBL" id="JAIFTH010000115">
    <property type="protein sequence ID" value="KAG9510599.1"/>
    <property type="molecule type" value="Genomic_DNA"/>
</dbReference>
<evidence type="ECO:0000313" key="10">
    <source>
        <dbReference type="EMBL" id="KAG9510599.1"/>
    </source>
</evidence>
<dbReference type="InterPro" id="IPR004331">
    <property type="entry name" value="SPX_dom"/>
</dbReference>
<evidence type="ECO:0000259" key="8">
    <source>
        <dbReference type="PROSITE" id="PS51380"/>
    </source>
</evidence>
<organism evidence="10 11">
    <name type="scientific">Fragariocoptes setiger</name>
    <dbReference type="NCBI Taxonomy" id="1670756"/>
    <lineage>
        <taxon>Eukaryota</taxon>
        <taxon>Metazoa</taxon>
        <taxon>Ecdysozoa</taxon>
        <taxon>Arthropoda</taxon>
        <taxon>Chelicerata</taxon>
        <taxon>Arachnida</taxon>
        <taxon>Acari</taxon>
        <taxon>Acariformes</taxon>
        <taxon>Trombidiformes</taxon>
        <taxon>Prostigmata</taxon>
        <taxon>Eupodina</taxon>
        <taxon>Eriophyoidea</taxon>
        <taxon>Phytoptidae</taxon>
        <taxon>Fragariocoptes</taxon>
    </lineage>
</organism>
<feature type="compositionally biased region" description="Low complexity" evidence="6">
    <location>
        <begin position="379"/>
        <end position="390"/>
    </location>
</feature>
<accession>A0ABQ7SAZ9</accession>
<feature type="non-terminal residue" evidence="10">
    <location>
        <position position="992"/>
    </location>
</feature>
<feature type="transmembrane region" description="Helical" evidence="7">
    <location>
        <begin position="631"/>
        <end position="649"/>
    </location>
</feature>
<feature type="region of interest" description="Disordered" evidence="6">
    <location>
        <begin position="375"/>
        <end position="395"/>
    </location>
</feature>
<feature type="transmembrane region" description="Helical" evidence="7">
    <location>
        <begin position="796"/>
        <end position="818"/>
    </location>
</feature>
<feature type="transmembrane region" description="Helical" evidence="7">
    <location>
        <begin position="601"/>
        <end position="624"/>
    </location>
</feature>
<dbReference type="PANTHER" id="PTHR10783:SF103">
    <property type="entry name" value="SOLUTE CARRIER FAMILY 53 MEMBER 1"/>
    <property type="match status" value="1"/>
</dbReference>
<keyword evidence="3 7" id="KW-0812">Transmembrane</keyword>
<evidence type="ECO:0000256" key="5">
    <source>
        <dbReference type="ARBA" id="ARBA00023136"/>
    </source>
</evidence>
<evidence type="ECO:0000256" key="4">
    <source>
        <dbReference type="ARBA" id="ARBA00022989"/>
    </source>
</evidence>
<gene>
    <name evidence="10" type="primary">XPR1</name>
    <name evidence="10" type="ORF">GZH46_00852</name>
</gene>
<dbReference type="PROSITE" id="PS51380">
    <property type="entry name" value="EXS"/>
    <property type="match status" value="1"/>
</dbReference>
<evidence type="ECO:0000256" key="7">
    <source>
        <dbReference type="SAM" id="Phobius"/>
    </source>
</evidence>
<dbReference type="InterPro" id="IPR004342">
    <property type="entry name" value="EXS_C"/>
</dbReference>
<dbReference type="Pfam" id="PF03105">
    <property type="entry name" value="SPX"/>
    <property type="match status" value="1"/>
</dbReference>
<keyword evidence="11" id="KW-1185">Reference proteome</keyword>
<feature type="domain" description="EXS" evidence="8">
    <location>
        <begin position="726"/>
        <end position="955"/>
    </location>
</feature>
<keyword evidence="5 7" id="KW-0472">Membrane</keyword>
<dbReference type="Pfam" id="PF03124">
    <property type="entry name" value="EXS"/>
    <property type="match status" value="1"/>
</dbReference>
<comment type="similarity">
    <text evidence="2">Belongs to the SYG1 (TC 2.A.94) family.</text>
</comment>
<evidence type="ECO:0000256" key="2">
    <source>
        <dbReference type="ARBA" id="ARBA00009665"/>
    </source>
</evidence>
<reference evidence="10 11" key="1">
    <citation type="submission" date="2020-10" db="EMBL/GenBank/DDBJ databases">
        <authorList>
            <person name="Klimov P.B."/>
            <person name="Dyachkov S.M."/>
            <person name="Chetverikov P.E."/>
        </authorList>
    </citation>
    <scope>NUCLEOTIDE SEQUENCE [LARGE SCALE GENOMIC DNA]</scope>
    <source>
        <strain evidence="10">BMOC 18-1129-001#AD2665</strain>
        <tissue evidence="10">Entire mites</tissue>
    </source>
</reference>
<feature type="non-terminal residue" evidence="10">
    <location>
        <position position="1"/>
    </location>
</feature>
<proteinExistence type="inferred from homology"/>